<organism evidence="7 8">
    <name type="scientific">Nocardiopsis mangrovi</name>
    <dbReference type="NCBI Taxonomy" id="1179818"/>
    <lineage>
        <taxon>Bacteria</taxon>
        <taxon>Bacillati</taxon>
        <taxon>Actinomycetota</taxon>
        <taxon>Actinomycetes</taxon>
        <taxon>Streptosporangiales</taxon>
        <taxon>Nocardiopsidaceae</taxon>
        <taxon>Nocardiopsis</taxon>
    </lineage>
</organism>
<evidence type="ECO:0000256" key="1">
    <source>
        <dbReference type="ARBA" id="ARBA00001933"/>
    </source>
</evidence>
<feature type="domain" description="Alanine racemase C-terminal" evidence="6">
    <location>
        <begin position="237"/>
        <end position="364"/>
    </location>
</feature>
<evidence type="ECO:0000313" key="8">
    <source>
        <dbReference type="Proteomes" id="UP001595923"/>
    </source>
</evidence>
<dbReference type="Pfam" id="PF01168">
    <property type="entry name" value="Ala_racemase_N"/>
    <property type="match status" value="1"/>
</dbReference>
<dbReference type="InterPro" id="IPR011079">
    <property type="entry name" value="Ala_racemase_C"/>
</dbReference>
<dbReference type="InterPro" id="IPR009006">
    <property type="entry name" value="Ala_racemase/Decarboxylase_C"/>
</dbReference>
<comment type="function">
    <text evidence="4">Catalyzes the interconversion of L-alanine and D-alanine. May also act on other amino acids.</text>
</comment>
<dbReference type="PRINTS" id="PR00992">
    <property type="entry name" value="ALARACEMASE"/>
</dbReference>
<dbReference type="Gene3D" id="2.40.37.10">
    <property type="entry name" value="Lyase, Ornithine Decarboxylase, Chain A, domain 1"/>
    <property type="match status" value="1"/>
</dbReference>
<sequence length="397" mass="41931">MRTPTLTVDLAAVAHNARLFAGLSPGFMAVVKADAFNHGAAEVARTALANGARSLGVTSIREAVRLRGQGVAAPVLSWMNPPNADYSEAIALHVELAVSDLEQLHAIADAPRRADRVPGIHLFVDTGMARDGAQPDRWAELCERARSLEQARRVRIVGVMSHLACADDPANPANEEAVRSFEAAVDVLHATGAAPEVRHLANSAGALGIPRTRFDMTRIGAGLYGIDPTEGYGLRRALTLTAPVVMVRDAEAGTPVGYGHTHRTPARTRLALVPLGYADGIPRIASGAAEVAVHGRRRPVMGTVSMDQIVVDVGDLPVRAGDPVTVFGPGDGGEPTTADWARWSRTNEHEVMTGVGPRVERVQAPLRATPAVPPAGVRTPYATTSPDLKETGSRAQH</sequence>
<dbReference type="PANTHER" id="PTHR30511:SF0">
    <property type="entry name" value="ALANINE RACEMASE, CATABOLIC-RELATED"/>
    <property type="match status" value="1"/>
</dbReference>
<comment type="pathway">
    <text evidence="4">Amino-acid biosynthesis; D-alanine biosynthesis; D-alanine from L-alanine: step 1/1.</text>
</comment>
<feature type="active site" description="Proton acceptor; specific for D-alanine" evidence="4">
    <location>
        <position position="32"/>
    </location>
</feature>
<dbReference type="EC" id="5.1.1.1" evidence="4"/>
<dbReference type="InterPro" id="IPR001608">
    <property type="entry name" value="Ala_racemase_N"/>
</dbReference>
<dbReference type="CDD" id="cd00430">
    <property type="entry name" value="PLPDE_III_AR"/>
    <property type="match status" value="1"/>
</dbReference>
<keyword evidence="2 4" id="KW-0663">Pyridoxal phosphate</keyword>
<feature type="compositionally biased region" description="Basic and acidic residues" evidence="5">
    <location>
        <begin position="387"/>
        <end position="397"/>
    </location>
</feature>
<proteinExistence type="inferred from homology"/>
<keyword evidence="8" id="KW-1185">Reference proteome</keyword>
<dbReference type="Pfam" id="PF00842">
    <property type="entry name" value="Ala_racemase_C"/>
    <property type="match status" value="1"/>
</dbReference>
<keyword evidence="3 4" id="KW-0413">Isomerase</keyword>
<comment type="caution">
    <text evidence="7">The sequence shown here is derived from an EMBL/GenBank/DDBJ whole genome shotgun (WGS) entry which is preliminary data.</text>
</comment>
<evidence type="ECO:0000256" key="2">
    <source>
        <dbReference type="ARBA" id="ARBA00022898"/>
    </source>
</evidence>
<dbReference type="Gene3D" id="3.20.20.10">
    <property type="entry name" value="Alanine racemase"/>
    <property type="match status" value="1"/>
</dbReference>
<accession>A0ABV9DRQ4</accession>
<protein>
    <recommendedName>
        <fullName evidence="4">Alanine racemase</fullName>
        <ecNumber evidence="4">5.1.1.1</ecNumber>
    </recommendedName>
</protein>
<feature type="active site" description="Proton acceptor; specific for L-alanine" evidence="4">
    <location>
        <position position="258"/>
    </location>
</feature>
<dbReference type="RefSeq" id="WP_378571676.1">
    <property type="nucleotide sequence ID" value="NZ_JBHSFQ010000003.1"/>
</dbReference>
<reference evidence="8" key="1">
    <citation type="journal article" date="2019" name="Int. J. Syst. Evol. Microbiol.">
        <title>The Global Catalogue of Microorganisms (GCM) 10K type strain sequencing project: providing services to taxonomists for standard genome sequencing and annotation.</title>
        <authorList>
            <consortium name="The Broad Institute Genomics Platform"/>
            <consortium name="The Broad Institute Genome Sequencing Center for Infectious Disease"/>
            <person name="Wu L."/>
            <person name="Ma J."/>
        </authorList>
    </citation>
    <scope>NUCLEOTIDE SEQUENCE [LARGE SCALE GENOMIC DNA]</scope>
    <source>
        <strain evidence="8">XZYJ18</strain>
    </source>
</reference>
<comment type="catalytic activity">
    <reaction evidence="4">
        <text>L-alanine = D-alanine</text>
        <dbReference type="Rhea" id="RHEA:20249"/>
        <dbReference type="ChEBI" id="CHEBI:57416"/>
        <dbReference type="ChEBI" id="CHEBI:57972"/>
        <dbReference type="EC" id="5.1.1.1"/>
    </reaction>
</comment>
<feature type="modified residue" description="N6-(pyridoxal phosphate)lysine" evidence="4">
    <location>
        <position position="32"/>
    </location>
</feature>
<evidence type="ECO:0000259" key="6">
    <source>
        <dbReference type="SMART" id="SM01005"/>
    </source>
</evidence>
<evidence type="ECO:0000256" key="3">
    <source>
        <dbReference type="ARBA" id="ARBA00023235"/>
    </source>
</evidence>
<evidence type="ECO:0000256" key="4">
    <source>
        <dbReference type="HAMAP-Rule" id="MF_01201"/>
    </source>
</evidence>
<comment type="cofactor">
    <cofactor evidence="1 4">
        <name>pyridoxal 5'-phosphate</name>
        <dbReference type="ChEBI" id="CHEBI:597326"/>
    </cofactor>
</comment>
<feature type="region of interest" description="Disordered" evidence="5">
    <location>
        <begin position="367"/>
        <end position="397"/>
    </location>
</feature>
<gene>
    <name evidence="7" type="primary">alr</name>
    <name evidence="7" type="ORF">ACFO4E_04205</name>
</gene>
<evidence type="ECO:0000313" key="7">
    <source>
        <dbReference type="EMBL" id="MFC4561054.1"/>
    </source>
</evidence>
<dbReference type="HAMAP" id="MF_01201">
    <property type="entry name" value="Ala_racemase"/>
    <property type="match status" value="1"/>
</dbReference>
<dbReference type="GO" id="GO:0008784">
    <property type="term" value="F:alanine racemase activity"/>
    <property type="evidence" value="ECO:0007669"/>
    <property type="project" value="UniProtKB-EC"/>
</dbReference>
<feature type="binding site" evidence="4">
    <location>
        <position position="130"/>
    </location>
    <ligand>
        <name>substrate</name>
    </ligand>
</feature>
<dbReference type="InterPro" id="IPR029066">
    <property type="entry name" value="PLP-binding_barrel"/>
</dbReference>
<dbReference type="SMART" id="SM01005">
    <property type="entry name" value="Ala_racemase_C"/>
    <property type="match status" value="1"/>
</dbReference>
<dbReference type="Proteomes" id="UP001595923">
    <property type="component" value="Unassembled WGS sequence"/>
</dbReference>
<feature type="binding site" evidence="4">
    <location>
        <position position="306"/>
    </location>
    <ligand>
        <name>substrate</name>
    </ligand>
</feature>
<dbReference type="InterPro" id="IPR000821">
    <property type="entry name" value="Ala_racemase"/>
</dbReference>
<dbReference type="SUPFAM" id="SSF50621">
    <property type="entry name" value="Alanine racemase C-terminal domain-like"/>
    <property type="match status" value="1"/>
</dbReference>
<comment type="similarity">
    <text evidence="4">Belongs to the alanine racemase family.</text>
</comment>
<evidence type="ECO:0000256" key="5">
    <source>
        <dbReference type="SAM" id="MobiDB-lite"/>
    </source>
</evidence>
<dbReference type="SUPFAM" id="SSF51419">
    <property type="entry name" value="PLP-binding barrel"/>
    <property type="match status" value="1"/>
</dbReference>
<name>A0ABV9DRQ4_9ACTN</name>
<dbReference type="EMBL" id="JBHSFQ010000003">
    <property type="protein sequence ID" value="MFC4561054.1"/>
    <property type="molecule type" value="Genomic_DNA"/>
</dbReference>
<dbReference type="PANTHER" id="PTHR30511">
    <property type="entry name" value="ALANINE RACEMASE"/>
    <property type="match status" value="1"/>
</dbReference>
<dbReference type="NCBIfam" id="TIGR00492">
    <property type="entry name" value="alr"/>
    <property type="match status" value="1"/>
</dbReference>